<reference evidence="4 5" key="1">
    <citation type="submission" date="2016-10" db="EMBL/GenBank/DDBJ databases">
        <title>The Draft Genome Sequence of Actinokineospora bangkokensis 44EHWT reveals the biosynthetic pathway of antifungal compounds Thailandins with unusual extender unit butylmalonyl-CoA.</title>
        <authorList>
            <person name="Greule A."/>
            <person name="Intra B."/>
            <person name="Flemming S."/>
            <person name="Rommel M.G."/>
            <person name="Panbangred W."/>
            <person name="Bechthold A."/>
        </authorList>
    </citation>
    <scope>NUCLEOTIDE SEQUENCE [LARGE SCALE GENOMIC DNA]</scope>
    <source>
        <strain evidence="4 5">44EHW</strain>
    </source>
</reference>
<keyword evidence="2" id="KW-1133">Transmembrane helix</keyword>
<evidence type="ECO:0000256" key="1">
    <source>
        <dbReference type="SAM" id="MobiDB-lite"/>
    </source>
</evidence>
<dbReference type="EMBL" id="MKQR01000028">
    <property type="protein sequence ID" value="OLR90066.1"/>
    <property type="molecule type" value="Genomic_DNA"/>
</dbReference>
<sequence length="198" mass="20796">MTATRDRHGDLDDTAAPTWDERPLFGASRGLPWWGAVLLALGLSAVTAAVDVNRQAALGVVYQVGFVLGCVAAVALVRRRSLFGPMVQPPLVFAATAAGALIVFGPSAGGGLKNLLFNVALPLTSNFPLMAITTAVCLALGIVRLFVQRDPARGQGGGRVAAPAGREREARERAAAAAGKRPRPRDGERRPVRKSRPE</sequence>
<keyword evidence="2" id="KW-0472">Membrane</keyword>
<evidence type="ECO:0000313" key="4">
    <source>
        <dbReference type="EMBL" id="OLR90066.1"/>
    </source>
</evidence>
<feature type="transmembrane region" description="Helical" evidence="2">
    <location>
        <begin position="89"/>
        <end position="107"/>
    </location>
</feature>
<evidence type="ECO:0000256" key="2">
    <source>
        <dbReference type="SAM" id="Phobius"/>
    </source>
</evidence>
<feature type="transmembrane region" description="Helical" evidence="2">
    <location>
        <begin position="56"/>
        <end position="77"/>
    </location>
</feature>
<name>A0A1Q9LDH7_9PSEU</name>
<organism evidence="4 5">
    <name type="scientific">Actinokineospora bangkokensis</name>
    <dbReference type="NCBI Taxonomy" id="1193682"/>
    <lineage>
        <taxon>Bacteria</taxon>
        <taxon>Bacillati</taxon>
        <taxon>Actinomycetota</taxon>
        <taxon>Actinomycetes</taxon>
        <taxon>Pseudonocardiales</taxon>
        <taxon>Pseudonocardiaceae</taxon>
        <taxon>Actinokineospora</taxon>
    </lineage>
</organism>
<evidence type="ECO:0000259" key="3">
    <source>
        <dbReference type="Pfam" id="PF20177"/>
    </source>
</evidence>
<feature type="compositionally biased region" description="Basic and acidic residues" evidence="1">
    <location>
        <begin position="184"/>
        <end position="198"/>
    </location>
</feature>
<dbReference type="STRING" id="1193682.BJP25_03560"/>
<protein>
    <recommendedName>
        <fullName evidence="3">DUF6542 domain-containing protein</fullName>
    </recommendedName>
</protein>
<feature type="transmembrane region" description="Helical" evidence="2">
    <location>
        <begin position="127"/>
        <end position="147"/>
    </location>
</feature>
<accession>A0A1Q9LDH7</accession>
<feature type="region of interest" description="Disordered" evidence="1">
    <location>
        <begin position="153"/>
        <end position="198"/>
    </location>
</feature>
<dbReference type="Proteomes" id="UP000186040">
    <property type="component" value="Unassembled WGS sequence"/>
</dbReference>
<evidence type="ECO:0000313" key="5">
    <source>
        <dbReference type="Proteomes" id="UP000186040"/>
    </source>
</evidence>
<keyword evidence="2" id="KW-0812">Transmembrane</keyword>
<dbReference type="InterPro" id="IPR046672">
    <property type="entry name" value="DUF6542"/>
</dbReference>
<feature type="compositionally biased region" description="Basic and acidic residues" evidence="1">
    <location>
        <begin position="165"/>
        <end position="174"/>
    </location>
</feature>
<keyword evidence="5" id="KW-1185">Reference proteome</keyword>
<dbReference type="OrthoDB" id="5192877at2"/>
<comment type="caution">
    <text evidence="4">The sequence shown here is derived from an EMBL/GenBank/DDBJ whole genome shotgun (WGS) entry which is preliminary data.</text>
</comment>
<feature type="transmembrane region" description="Helical" evidence="2">
    <location>
        <begin position="31"/>
        <end position="50"/>
    </location>
</feature>
<feature type="domain" description="DUF6542" evidence="3">
    <location>
        <begin position="30"/>
        <end position="149"/>
    </location>
</feature>
<dbReference type="AlphaFoldDB" id="A0A1Q9LDH7"/>
<gene>
    <name evidence="4" type="ORF">BJP25_03560</name>
</gene>
<proteinExistence type="predicted"/>
<dbReference type="Pfam" id="PF20177">
    <property type="entry name" value="DUF6542"/>
    <property type="match status" value="1"/>
</dbReference>
<dbReference type="RefSeq" id="WP_075978274.1">
    <property type="nucleotide sequence ID" value="NZ_MKQR01000028.1"/>
</dbReference>